<dbReference type="WBParaSite" id="ASIM_0001930201-mRNA-1">
    <property type="protein sequence ID" value="ASIM_0001930201-mRNA-1"/>
    <property type="gene ID" value="ASIM_0001930201"/>
</dbReference>
<dbReference type="Pfam" id="PF02171">
    <property type="entry name" value="Piwi"/>
    <property type="match status" value="1"/>
</dbReference>
<accession>A0A0M3KE97</accession>
<dbReference type="InterPro" id="IPR003165">
    <property type="entry name" value="Piwi"/>
</dbReference>
<dbReference type="Gene3D" id="3.40.50.2300">
    <property type="match status" value="1"/>
</dbReference>
<proteinExistence type="predicted"/>
<sequence>MKLVEATEQIVTQDVKTSTALSAPKKWQTLDNIVNKTNLKLGGMNFDLRLESERAQKSIMDPGRLIIGLDITHPPAINKSKDKDNSVPSVVGVSLFIHTLAYLRSS</sequence>
<dbReference type="InterPro" id="IPR012337">
    <property type="entry name" value="RNaseH-like_sf"/>
</dbReference>
<gene>
    <name evidence="2" type="ORF">ASIM_LOCUS18692</name>
</gene>
<dbReference type="AlphaFoldDB" id="A0A0M3KE97"/>
<reference evidence="2 3" key="2">
    <citation type="submission" date="2018-11" db="EMBL/GenBank/DDBJ databases">
        <authorList>
            <consortium name="Pathogen Informatics"/>
        </authorList>
    </citation>
    <scope>NUCLEOTIDE SEQUENCE [LARGE SCALE GENOMIC DNA]</scope>
</reference>
<reference evidence="4" key="1">
    <citation type="submission" date="2017-02" db="UniProtKB">
        <authorList>
            <consortium name="WormBaseParasite"/>
        </authorList>
    </citation>
    <scope>IDENTIFICATION</scope>
</reference>
<dbReference type="GO" id="GO:0003676">
    <property type="term" value="F:nucleic acid binding"/>
    <property type="evidence" value="ECO:0007669"/>
    <property type="project" value="InterPro"/>
</dbReference>
<dbReference type="SUPFAM" id="SSF53098">
    <property type="entry name" value="Ribonuclease H-like"/>
    <property type="match status" value="1"/>
</dbReference>
<dbReference type="Proteomes" id="UP000267096">
    <property type="component" value="Unassembled WGS sequence"/>
</dbReference>
<protein>
    <submittedName>
        <fullName evidence="4">Piwi domain-containing protein</fullName>
    </submittedName>
</protein>
<evidence type="ECO:0000259" key="1">
    <source>
        <dbReference type="Pfam" id="PF02171"/>
    </source>
</evidence>
<keyword evidence="3" id="KW-1185">Reference proteome</keyword>
<evidence type="ECO:0000313" key="2">
    <source>
        <dbReference type="EMBL" id="VDK65852.1"/>
    </source>
</evidence>
<name>A0A0M3KE97_ANISI</name>
<feature type="domain" description="Piwi" evidence="1">
    <location>
        <begin position="4"/>
        <end position="95"/>
    </location>
</feature>
<dbReference type="OrthoDB" id="5876761at2759"/>
<evidence type="ECO:0000313" key="4">
    <source>
        <dbReference type="WBParaSite" id="ASIM_0001930201-mRNA-1"/>
    </source>
</evidence>
<evidence type="ECO:0000313" key="3">
    <source>
        <dbReference type="Proteomes" id="UP000267096"/>
    </source>
</evidence>
<dbReference type="EMBL" id="UYRR01035931">
    <property type="protein sequence ID" value="VDK65852.1"/>
    <property type="molecule type" value="Genomic_DNA"/>
</dbReference>
<organism evidence="4">
    <name type="scientific">Anisakis simplex</name>
    <name type="common">Herring worm</name>
    <dbReference type="NCBI Taxonomy" id="6269"/>
    <lineage>
        <taxon>Eukaryota</taxon>
        <taxon>Metazoa</taxon>
        <taxon>Ecdysozoa</taxon>
        <taxon>Nematoda</taxon>
        <taxon>Chromadorea</taxon>
        <taxon>Rhabditida</taxon>
        <taxon>Spirurina</taxon>
        <taxon>Ascaridomorpha</taxon>
        <taxon>Ascaridoidea</taxon>
        <taxon>Anisakidae</taxon>
        <taxon>Anisakis</taxon>
        <taxon>Anisakis simplex complex</taxon>
    </lineage>
</organism>